<evidence type="ECO:0000256" key="2">
    <source>
        <dbReference type="SAM" id="Phobius"/>
    </source>
</evidence>
<gene>
    <name evidence="3" type="ORF">H9873_05805</name>
</gene>
<keyword evidence="2" id="KW-1133">Transmembrane helix</keyword>
<reference evidence="3" key="2">
    <citation type="submission" date="2021-04" db="EMBL/GenBank/DDBJ databases">
        <authorList>
            <person name="Gilroy R."/>
        </authorList>
    </citation>
    <scope>NUCLEOTIDE SEQUENCE</scope>
    <source>
        <strain evidence="3">ChiSxjej1B13-11762</strain>
    </source>
</reference>
<proteinExistence type="predicted"/>
<accession>A0A9D1UES2</accession>
<feature type="coiled-coil region" evidence="1">
    <location>
        <begin position="60"/>
        <end position="87"/>
    </location>
</feature>
<dbReference type="Pfam" id="PF19605">
    <property type="entry name" value="DUF6110"/>
    <property type="match status" value="1"/>
</dbReference>
<sequence>MLKDCAKYAKGLGLFGAGVLFGTAGIKILGSKDAKKVYTNVVAAGLRGKECVMAATTKVQENAEDVLAEAKEINRQREEEQKQEEVE</sequence>
<name>A0A9D1UES2_9FIRM</name>
<organism evidence="3 4">
    <name type="scientific">Candidatus Dorea gallistercoris</name>
    <dbReference type="NCBI Taxonomy" id="2838542"/>
    <lineage>
        <taxon>Bacteria</taxon>
        <taxon>Bacillati</taxon>
        <taxon>Bacillota</taxon>
        <taxon>Clostridia</taxon>
        <taxon>Lachnospirales</taxon>
        <taxon>Lachnospiraceae</taxon>
        <taxon>Dorea</taxon>
    </lineage>
</organism>
<evidence type="ECO:0000256" key="1">
    <source>
        <dbReference type="SAM" id="Coils"/>
    </source>
</evidence>
<protein>
    <recommendedName>
        <fullName evidence="5">DUF1490 domain-containing protein</fullName>
    </recommendedName>
</protein>
<reference evidence="3" key="1">
    <citation type="journal article" date="2021" name="PeerJ">
        <title>Extensive microbial diversity within the chicken gut microbiome revealed by metagenomics and culture.</title>
        <authorList>
            <person name="Gilroy R."/>
            <person name="Ravi A."/>
            <person name="Getino M."/>
            <person name="Pursley I."/>
            <person name="Horton D.L."/>
            <person name="Alikhan N.F."/>
            <person name="Baker D."/>
            <person name="Gharbi K."/>
            <person name="Hall N."/>
            <person name="Watson M."/>
            <person name="Adriaenssens E.M."/>
            <person name="Foster-Nyarko E."/>
            <person name="Jarju S."/>
            <person name="Secka A."/>
            <person name="Antonio M."/>
            <person name="Oren A."/>
            <person name="Chaudhuri R.R."/>
            <person name="La Ragione R."/>
            <person name="Hildebrand F."/>
            <person name="Pallen M.J."/>
        </authorList>
    </citation>
    <scope>NUCLEOTIDE SEQUENCE</scope>
    <source>
        <strain evidence="3">ChiSxjej1B13-11762</strain>
    </source>
</reference>
<comment type="caution">
    <text evidence="3">The sequence shown here is derived from an EMBL/GenBank/DDBJ whole genome shotgun (WGS) entry which is preliminary data.</text>
</comment>
<dbReference type="Proteomes" id="UP000824263">
    <property type="component" value="Unassembled WGS sequence"/>
</dbReference>
<keyword evidence="1" id="KW-0175">Coiled coil</keyword>
<evidence type="ECO:0000313" key="3">
    <source>
        <dbReference type="EMBL" id="HIW83820.1"/>
    </source>
</evidence>
<dbReference type="EMBL" id="DXGF01000106">
    <property type="protein sequence ID" value="HIW83820.1"/>
    <property type="molecule type" value="Genomic_DNA"/>
</dbReference>
<keyword evidence="2" id="KW-0812">Transmembrane</keyword>
<dbReference type="InterPro" id="IPR046092">
    <property type="entry name" value="DUF6110"/>
</dbReference>
<evidence type="ECO:0000313" key="4">
    <source>
        <dbReference type="Proteomes" id="UP000824263"/>
    </source>
</evidence>
<evidence type="ECO:0008006" key="5">
    <source>
        <dbReference type="Google" id="ProtNLM"/>
    </source>
</evidence>
<feature type="transmembrane region" description="Helical" evidence="2">
    <location>
        <begin position="12"/>
        <end position="30"/>
    </location>
</feature>
<dbReference type="AlphaFoldDB" id="A0A9D1UES2"/>
<keyword evidence="2" id="KW-0472">Membrane</keyword>